<sequence>MVIAHAEELSCPERGLLLLLCCWLFPNTHCSKRELSALVHKRRPYTDTHAHTLAAHKTMHARALRATTGKARARSKLAAISSS</sequence>
<dbReference type="EMBL" id="GGFL01006926">
    <property type="protein sequence ID" value="MBW71104.1"/>
    <property type="molecule type" value="Transcribed_RNA"/>
</dbReference>
<reference evidence="1" key="1">
    <citation type="submission" date="2018-01" db="EMBL/GenBank/DDBJ databases">
        <title>An insight into the sialome of Amazonian anophelines.</title>
        <authorList>
            <person name="Ribeiro J.M."/>
            <person name="Scarpassa V."/>
            <person name="Calvo E."/>
        </authorList>
    </citation>
    <scope>NUCLEOTIDE SEQUENCE</scope>
</reference>
<organism evidence="1">
    <name type="scientific">Anopheles darlingi</name>
    <name type="common">Mosquito</name>
    <dbReference type="NCBI Taxonomy" id="43151"/>
    <lineage>
        <taxon>Eukaryota</taxon>
        <taxon>Metazoa</taxon>
        <taxon>Ecdysozoa</taxon>
        <taxon>Arthropoda</taxon>
        <taxon>Hexapoda</taxon>
        <taxon>Insecta</taxon>
        <taxon>Pterygota</taxon>
        <taxon>Neoptera</taxon>
        <taxon>Endopterygota</taxon>
        <taxon>Diptera</taxon>
        <taxon>Nematocera</taxon>
        <taxon>Culicoidea</taxon>
        <taxon>Culicidae</taxon>
        <taxon>Anophelinae</taxon>
        <taxon>Anopheles</taxon>
    </lineage>
</organism>
<evidence type="ECO:0000313" key="1">
    <source>
        <dbReference type="EMBL" id="MBW71104.1"/>
    </source>
</evidence>
<name>A0A2M4D0J4_ANODA</name>
<dbReference type="AlphaFoldDB" id="A0A2M4D0J4"/>
<protein>
    <submittedName>
        <fullName evidence="1">Putative secreted protein</fullName>
    </submittedName>
</protein>
<proteinExistence type="predicted"/>
<accession>A0A2M4D0J4</accession>